<dbReference type="Proteomes" id="UP000581688">
    <property type="component" value="Unassembled WGS sequence"/>
</dbReference>
<dbReference type="AlphaFoldDB" id="A0A841Q9R6"/>
<reference evidence="2 3" key="1">
    <citation type="submission" date="2020-08" db="EMBL/GenBank/DDBJ databases">
        <title>Genomic Encyclopedia of Type Strains, Phase IV (KMG-IV): sequencing the most valuable type-strain genomes for metagenomic binning, comparative biology and taxonomic classification.</title>
        <authorList>
            <person name="Goeker M."/>
        </authorList>
    </citation>
    <scope>NUCLEOTIDE SEQUENCE [LARGE SCALE GENOMIC DNA]</scope>
    <source>
        <strain evidence="2 3">DSM 19612</strain>
    </source>
</reference>
<keyword evidence="1" id="KW-1133">Transmembrane helix</keyword>
<protein>
    <submittedName>
        <fullName evidence="2">Flp pilus assembly pilin Flp</fullName>
    </submittedName>
</protein>
<feature type="transmembrane region" description="Helical" evidence="1">
    <location>
        <begin position="16"/>
        <end position="36"/>
    </location>
</feature>
<comment type="caution">
    <text evidence="2">The sequence shown here is derived from an EMBL/GenBank/DDBJ whole genome shotgun (WGS) entry which is preliminary data.</text>
</comment>
<dbReference type="EMBL" id="JACHGH010000015">
    <property type="protein sequence ID" value="MBB6455115.1"/>
    <property type="molecule type" value="Genomic_DNA"/>
</dbReference>
<evidence type="ECO:0000313" key="2">
    <source>
        <dbReference type="EMBL" id="MBB6455115.1"/>
    </source>
</evidence>
<accession>A0A841Q9R6</accession>
<keyword evidence="3" id="KW-1185">Reference proteome</keyword>
<evidence type="ECO:0000256" key="1">
    <source>
        <dbReference type="SAM" id="Phobius"/>
    </source>
</evidence>
<dbReference type="RefSeq" id="WP_174497587.1">
    <property type="nucleotide sequence ID" value="NZ_CADDWK010000016.1"/>
</dbReference>
<keyword evidence="1" id="KW-0812">Transmembrane</keyword>
<proteinExistence type="predicted"/>
<gene>
    <name evidence="2" type="ORF">HNQ94_003610</name>
</gene>
<name>A0A841Q9R6_9BACI</name>
<organism evidence="2 3">
    <name type="scientific">Salirhabdus euzebyi</name>
    <dbReference type="NCBI Taxonomy" id="394506"/>
    <lineage>
        <taxon>Bacteria</taxon>
        <taxon>Bacillati</taxon>
        <taxon>Bacillota</taxon>
        <taxon>Bacilli</taxon>
        <taxon>Bacillales</taxon>
        <taxon>Bacillaceae</taxon>
        <taxon>Salirhabdus</taxon>
    </lineage>
</organism>
<evidence type="ECO:0000313" key="3">
    <source>
        <dbReference type="Proteomes" id="UP000581688"/>
    </source>
</evidence>
<sequence>MKTFLLDQDGQGMTEYGLILAVIAVVIVVAIPGRVVEAILGIYESFLGVFEARKTL</sequence>
<keyword evidence="1" id="KW-0472">Membrane</keyword>